<dbReference type="Proteomes" id="UP001497525">
    <property type="component" value="Unassembled WGS sequence"/>
</dbReference>
<gene>
    <name evidence="1" type="ORF">CDAUBV1_LOCUS17540</name>
</gene>
<protein>
    <recommendedName>
        <fullName evidence="3">Secreted protein</fullName>
    </recommendedName>
</protein>
<sequence>MVKLLLFSIHFMAIYFMRGYIFQGSPLSFAGSLSRLKISNLPQMFLRIVLHASRCLSPLLFSLERTADESNGRSSPSYFLRCDAILRIRGSFCPTSLFLRSLVPPTNSGSRLVLFLSTHVCDLKQFQASVIERGLVLVTTLFEHLNRRNFSLSRLVTFGF</sequence>
<comment type="caution">
    <text evidence="1">The sequence shown here is derived from an EMBL/GenBank/DDBJ whole genome shotgun (WGS) entry which is preliminary data.</text>
</comment>
<proteinExistence type="predicted"/>
<accession>A0AAV2U0D9</accession>
<name>A0AAV2U0D9_CALDB</name>
<evidence type="ECO:0008006" key="3">
    <source>
        <dbReference type="Google" id="ProtNLM"/>
    </source>
</evidence>
<reference evidence="1" key="1">
    <citation type="submission" date="2024-06" db="EMBL/GenBank/DDBJ databases">
        <authorList>
            <person name="Liu X."/>
            <person name="Lenzi L."/>
            <person name="Haldenby T S."/>
            <person name="Uol C."/>
        </authorList>
    </citation>
    <scope>NUCLEOTIDE SEQUENCE</scope>
</reference>
<evidence type="ECO:0000313" key="1">
    <source>
        <dbReference type="EMBL" id="CAL5142294.1"/>
    </source>
</evidence>
<organism evidence="1 2">
    <name type="scientific">Calicophoron daubneyi</name>
    <name type="common">Rumen fluke</name>
    <name type="synonym">Paramphistomum daubneyi</name>
    <dbReference type="NCBI Taxonomy" id="300641"/>
    <lineage>
        <taxon>Eukaryota</taxon>
        <taxon>Metazoa</taxon>
        <taxon>Spiralia</taxon>
        <taxon>Lophotrochozoa</taxon>
        <taxon>Platyhelminthes</taxon>
        <taxon>Trematoda</taxon>
        <taxon>Digenea</taxon>
        <taxon>Plagiorchiida</taxon>
        <taxon>Pronocephalata</taxon>
        <taxon>Paramphistomoidea</taxon>
        <taxon>Paramphistomidae</taxon>
        <taxon>Calicophoron</taxon>
    </lineage>
</organism>
<evidence type="ECO:0000313" key="2">
    <source>
        <dbReference type="Proteomes" id="UP001497525"/>
    </source>
</evidence>
<dbReference type="AlphaFoldDB" id="A0AAV2U0D9"/>
<dbReference type="EMBL" id="CAXLJL010001000">
    <property type="protein sequence ID" value="CAL5142294.1"/>
    <property type="molecule type" value="Genomic_DNA"/>
</dbReference>